<keyword evidence="6" id="KW-1185">Reference proteome</keyword>
<proteinExistence type="predicted"/>
<organism evidence="5 6">
    <name type="scientific">Parathalassolituus penaei</name>
    <dbReference type="NCBI Taxonomy" id="2997323"/>
    <lineage>
        <taxon>Bacteria</taxon>
        <taxon>Pseudomonadati</taxon>
        <taxon>Pseudomonadota</taxon>
        <taxon>Gammaproteobacteria</taxon>
        <taxon>Oceanospirillales</taxon>
        <taxon>Oceanospirillaceae</taxon>
        <taxon>Parathalassolituus</taxon>
    </lineage>
</organism>
<dbReference type="InterPro" id="IPR027417">
    <property type="entry name" value="P-loop_NTPase"/>
</dbReference>
<dbReference type="GO" id="GO:0006412">
    <property type="term" value="P:translation"/>
    <property type="evidence" value="ECO:0007669"/>
    <property type="project" value="TreeGrafter"/>
</dbReference>
<evidence type="ECO:0000256" key="1">
    <source>
        <dbReference type="ARBA" id="ARBA00022741"/>
    </source>
</evidence>
<dbReference type="InterPro" id="IPR030378">
    <property type="entry name" value="G_CP_dom"/>
</dbReference>
<reference evidence="5" key="1">
    <citation type="submission" date="2022-11" db="EMBL/GenBank/DDBJ databases">
        <title>Parathalassolutuus dongxingensis gen. nov., sp. nov., a novel member of family Oceanospirillaceae isolated from a coastal shrimp pond in Guangxi, China.</title>
        <authorList>
            <person name="Chen H."/>
        </authorList>
    </citation>
    <scope>NUCLEOTIDE SEQUENCE</scope>
    <source>
        <strain evidence="5">G-43</strain>
    </source>
</reference>
<sequence length="348" mass="38324">MAVQWFPGHMNKARKKISEAMPEIDLVIEVMDARLPFSSTNPLVDQLRRNRPVIKLLNKDDLADPDVTRQWVEYFSKQDNTLALPLVAEDKSQIKKVIALCKKIGAARAERKQSIRVMVMGIPNVGKSTLINGLAGRYVAKTGNEPAVTKANQMIDLKNGIVLSDTPGILWPKFENEHSGYRLAASGAVKDTAMEYREIAQYTLGYLLKAYPHLLKDRYKMDPLPASGPDALELLGRKRGCLRPGGVIDLHKAAELCLHEMRSGKIGRISLETPDMVADELAEIERLRLAAIAAAEAAEAEARKGKRPQPGSAEAEADAETRAQAAAQSAEHHEEPDNGQSDDQPRPE</sequence>
<dbReference type="SUPFAM" id="SSF52540">
    <property type="entry name" value="P-loop containing nucleoside triphosphate hydrolases"/>
    <property type="match status" value="1"/>
</dbReference>
<dbReference type="GO" id="GO:0005525">
    <property type="term" value="F:GTP binding"/>
    <property type="evidence" value="ECO:0007669"/>
    <property type="project" value="UniProtKB-KW"/>
</dbReference>
<gene>
    <name evidence="5" type="primary">ylqF</name>
    <name evidence="5" type="ORF">OUO13_00075</name>
</gene>
<comment type="caution">
    <text evidence="5">The sequence shown here is derived from an EMBL/GenBank/DDBJ whole genome shotgun (WGS) entry which is preliminary data.</text>
</comment>
<dbReference type="GO" id="GO:0003924">
    <property type="term" value="F:GTPase activity"/>
    <property type="evidence" value="ECO:0007669"/>
    <property type="project" value="TreeGrafter"/>
</dbReference>
<dbReference type="PRINTS" id="PR00326">
    <property type="entry name" value="GTP1OBG"/>
</dbReference>
<dbReference type="FunFam" id="3.40.50.300:FF:000590">
    <property type="entry name" value="Ribosome biogenesis GTPase A"/>
    <property type="match status" value="1"/>
</dbReference>
<evidence type="ECO:0000259" key="4">
    <source>
        <dbReference type="PROSITE" id="PS51721"/>
    </source>
</evidence>
<evidence type="ECO:0000313" key="6">
    <source>
        <dbReference type="Proteomes" id="UP001150830"/>
    </source>
</evidence>
<keyword evidence="2" id="KW-0342">GTP-binding</keyword>
<dbReference type="PANTHER" id="PTHR45782">
    <property type="entry name" value="MITOCHONDRIAL RIBOSOME-ASSOCIATED GTPASE 1"/>
    <property type="match status" value="1"/>
</dbReference>
<evidence type="ECO:0000256" key="3">
    <source>
        <dbReference type="SAM" id="MobiDB-lite"/>
    </source>
</evidence>
<accession>A0A9X3IRY6</accession>
<dbReference type="Gene3D" id="1.10.1580.10">
    <property type="match status" value="1"/>
</dbReference>
<protein>
    <submittedName>
        <fullName evidence="5">Ribosome biogenesis GTPase YlqF</fullName>
    </submittedName>
</protein>
<dbReference type="Proteomes" id="UP001150830">
    <property type="component" value="Unassembled WGS sequence"/>
</dbReference>
<dbReference type="CDD" id="cd01856">
    <property type="entry name" value="YlqF"/>
    <property type="match status" value="1"/>
</dbReference>
<dbReference type="EMBL" id="JAPNOA010000003">
    <property type="protein sequence ID" value="MCY0963593.1"/>
    <property type="molecule type" value="Genomic_DNA"/>
</dbReference>
<dbReference type="Gene3D" id="3.40.50.300">
    <property type="entry name" value="P-loop containing nucleotide triphosphate hydrolases"/>
    <property type="match status" value="1"/>
</dbReference>
<evidence type="ECO:0000256" key="2">
    <source>
        <dbReference type="ARBA" id="ARBA00023134"/>
    </source>
</evidence>
<dbReference type="InterPro" id="IPR006073">
    <property type="entry name" value="GTP-bd"/>
</dbReference>
<dbReference type="RefSeq" id="WP_283171813.1">
    <property type="nucleotide sequence ID" value="NZ_JAPNOA010000003.1"/>
</dbReference>
<feature type="region of interest" description="Disordered" evidence="3">
    <location>
        <begin position="298"/>
        <end position="348"/>
    </location>
</feature>
<dbReference type="Pfam" id="PF01926">
    <property type="entry name" value="MMR_HSR1"/>
    <property type="match status" value="1"/>
</dbReference>
<keyword evidence="1" id="KW-0547">Nucleotide-binding</keyword>
<dbReference type="InterPro" id="IPR019991">
    <property type="entry name" value="GTP-bd_ribosome_bgen"/>
</dbReference>
<evidence type="ECO:0000313" key="5">
    <source>
        <dbReference type="EMBL" id="MCY0963593.1"/>
    </source>
</evidence>
<dbReference type="NCBIfam" id="TIGR03596">
    <property type="entry name" value="GTPase_YlqF"/>
    <property type="match status" value="1"/>
</dbReference>
<dbReference type="PROSITE" id="PS51721">
    <property type="entry name" value="G_CP"/>
    <property type="match status" value="1"/>
</dbReference>
<dbReference type="InterPro" id="IPR023179">
    <property type="entry name" value="GTP-bd_ortho_bundle_sf"/>
</dbReference>
<name>A0A9X3IRY6_9GAMM</name>
<dbReference type="PANTHER" id="PTHR45782:SF4">
    <property type="entry name" value="MITOCHONDRIAL RIBOSOME-ASSOCIATED GTPASE 1"/>
    <property type="match status" value="1"/>
</dbReference>
<dbReference type="AlphaFoldDB" id="A0A9X3IRY6"/>
<feature type="domain" description="CP-type G" evidence="4">
    <location>
        <begin position="14"/>
        <end position="172"/>
    </location>
</feature>